<feature type="transmembrane region" description="Helical" evidence="1">
    <location>
        <begin position="45"/>
        <end position="63"/>
    </location>
</feature>
<evidence type="ECO:0000256" key="1">
    <source>
        <dbReference type="SAM" id="Phobius"/>
    </source>
</evidence>
<name>A0ABT2US20_9BACL</name>
<evidence type="ECO:0000313" key="3">
    <source>
        <dbReference type="EMBL" id="MCU6796811.1"/>
    </source>
</evidence>
<organism evidence="3 4">
    <name type="scientific">Paenibacillus baimaensis</name>
    <dbReference type="NCBI Taxonomy" id="2982185"/>
    <lineage>
        <taxon>Bacteria</taxon>
        <taxon>Bacillati</taxon>
        <taxon>Bacillota</taxon>
        <taxon>Bacilli</taxon>
        <taxon>Bacillales</taxon>
        <taxon>Paenibacillaceae</taxon>
        <taxon>Paenibacillus</taxon>
    </lineage>
</organism>
<dbReference type="RefSeq" id="WP_262687634.1">
    <property type="nucleotide sequence ID" value="NZ_JAOQIO010000110.1"/>
</dbReference>
<comment type="caution">
    <text evidence="3">The sequence shown here is derived from an EMBL/GenBank/DDBJ whole genome shotgun (WGS) entry which is preliminary data.</text>
</comment>
<dbReference type="Proteomes" id="UP001652445">
    <property type="component" value="Unassembled WGS sequence"/>
</dbReference>
<evidence type="ECO:0000313" key="4">
    <source>
        <dbReference type="Proteomes" id="UP001652445"/>
    </source>
</evidence>
<dbReference type="InterPro" id="IPR027417">
    <property type="entry name" value="P-loop_NTPase"/>
</dbReference>
<keyword evidence="1" id="KW-1133">Transmembrane helix</keyword>
<protein>
    <submittedName>
        <fullName evidence="3">KAP family NTPase</fullName>
    </submittedName>
</protein>
<feature type="domain" description="KAP NTPase" evidence="2">
    <location>
        <begin position="146"/>
        <end position="320"/>
    </location>
</feature>
<feature type="transmembrane region" description="Helical" evidence="1">
    <location>
        <begin position="9"/>
        <end position="30"/>
    </location>
</feature>
<keyword evidence="4" id="KW-1185">Reference proteome</keyword>
<keyword evidence="1" id="KW-0472">Membrane</keyword>
<reference evidence="3 4" key="1">
    <citation type="submission" date="2022-09" db="EMBL/GenBank/DDBJ databases">
        <authorList>
            <person name="Han X.L."/>
            <person name="Wang Q."/>
            <person name="Lu T."/>
        </authorList>
    </citation>
    <scope>NUCLEOTIDE SEQUENCE [LARGE SCALE GENOMIC DNA]</scope>
    <source>
        <strain evidence="3 4">WQ 127069</strain>
    </source>
</reference>
<evidence type="ECO:0000259" key="2">
    <source>
        <dbReference type="Pfam" id="PF07693"/>
    </source>
</evidence>
<feature type="transmembrane region" description="Helical" evidence="1">
    <location>
        <begin position="107"/>
        <end position="125"/>
    </location>
</feature>
<dbReference type="EMBL" id="JAOQIO010000110">
    <property type="protein sequence ID" value="MCU6796811.1"/>
    <property type="molecule type" value="Genomic_DNA"/>
</dbReference>
<sequence length="754" mass="88118">MKVLSNRLIFIYLGSALVTFISFLVIRIFIQEPSQGYSIYEKQLVWTLLIIAIVAALLGYYKAPKRLSLLRKYVFLGWACGLAANYYSVKNHYGYFTGNTLSNLFDLLMYTTLAIAIVVIISTVLDHDLTQLLKMYARLLSPVSLRPPGLIINFKDMLFNTIQNKENQDINELRDKILDQLKSQTVPIMVFLDDIDRLDNKEIQTVFKLVRMIADFPNVTYVIALDEQVISSSLAQLYSKDYAKEVGRAYLEKFIQVPIYLPRVDKSLLNELCWDKLGEILQFYSTSIDRELFVLMTEGLVSTPRNVKRFLNLVNIFLPLVHKDVYTLDFLFLLFIKVEKPTLFEEIFRHSDFFLSGIKGNENIAKEITDKHVEYSRMLELMFPAIVSDQSKNPRWSIDKRICTLDHFWTYFMYSLPDGKVSQAQVDTLFNSLLNEGHTFHELYTGIQRTSSVKELNQKLSWDCFRRTAKEKRLLLDVLLTRYDDLYPLWESGDPSLSLSSLIMDVSRLLWKEAPDLLLQSGLFRPRRIMTSTITFYNIFGNDSTVKSLTKELVSNVFSYDLLSRHDLEDAQQFFNVWYQLSTDEDKKSGVEPWIKDLEFNQYIKYFWMEKLDPREDELLLSFYCKVIHLISINVLVPEIERIGFRNVNQFINLSPEQKIPYIFTYAHQNSYKHARSMVTKVINQMLHEQQVVSLKNHIMVNLEILLQHGEINKLADLANLVEEYHTVQAEITEQNVEQQEAYEEVLGQLRENE</sequence>
<gene>
    <name evidence="3" type="ORF">OB236_32270</name>
</gene>
<dbReference type="Pfam" id="PF07693">
    <property type="entry name" value="KAP_NTPase"/>
    <property type="match status" value="1"/>
</dbReference>
<accession>A0ABT2US20</accession>
<keyword evidence="1" id="KW-0812">Transmembrane</keyword>
<proteinExistence type="predicted"/>
<dbReference type="InterPro" id="IPR011646">
    <property type="entry name" value="KAP_P-loop"/>
</dbReference>
<dbReference type="SUPFAM" id="SSF52540">
    <property type="entry name" value="P-loop containing nucleoside triphosphate hydrolases"/>
    <property type="match status" value="1"/>
</dbReference>